<dbReference type="Proteomes" id="UP000566711">
    <property type="component" value="Unassembled WGS sequence"/>
</dbReference>
<evidence type="ECO:0000313" key="2">
    <source>
        <dbReference type="Proteomes" id="UP000566711"/>
    </source>
</evidence>
<name>A0A7W2EKS5_9BURK</name>
<dbReference type="Pfam" id="PF09720">
    <property type="entry name" value="Unstab_antitox"/>
    <property type="match status" value="1"/>
</dbReference>
<dbReference type="EMBL" id="JACEZS010000020">
    <property type="protein sequence ID" value="MBA5607709.1"/>
    <property type="molecule type" value="Genomic_DNA"/>
</dbReference>
<dbReference type="RefSeq" id="WP_182219903.1">
    <property type="nucleotide sequence ID" value="NZ_JACEZS010000020.1"/>
</dbReference>
<proteinExistence type="predicted"/>
<dbReference type="InterPro" id="IPR013406">
    <property type="entry name" value="CHP02574_addiction_mod"/>
</dbReference>
<evidence type="ECO:0000313" key="1">
    <source>
        <dbReference type="EMBL" id="MBA5607709.1"/>
    </source>
</evidence>
<keyword evidence="2" id="KW-1185">Reference proteome</keyword>
<gene>
    <name evidence="1" type="ORF">H3H36_20330</name>
</gene>
<accession>A0A7W2EKS5</accession>
<dbReference type="AlphaFoldDB" id="A0A7W2EKS5"/>
<comment type="caution">
    <text evidence="1">The sequence shown here is derived from an EMBL/GenBank/DDBJ whole genome shotgun (WGS) entry which is preliminary data.</text>
</comment>
<organism evidence="1 2">
    <name type="scientific">Rugamonas fusca</name>
    <dbReference type="NCBI Taxonomy" id="2758568"/>
    <lineage>
        <taxon>Bacteria</taxon>
        <taxon>Pseudomonadati</taxon>
        <taxon>Pseudomonadota</taxon>
        <taxon>Betaproteobacteria</taxon>
        <taxon>Burkholderiales</taxon>
        <taxon>Oxalobacteraceae</taxon>
        <taxon>Telluria group</taxon>
        <taxon>Rugamonas</taxon>
    </lineage>
</organism>
<reference evidence="1 2" key="1">
    <citation type="submission" date="2020-07" db="EMBL/GenBank/DDBJ databases">
        <title>Novel species isolated from subtropical streams in China.</title>
        <authorList>
            <person name="Lu H."/>
        </authorList>
    </citation>
    <scope>NUCLEOTIDE SEQUENCE [LARGE SCALE GENOMIC DNA]</scope>
    <source>
        <strain evidence="1 2">FT3S</strain>
    </source>
</reference>
<protein>
    <submittedName>
        <fullName evidence="1">Addiction module protein</fullName>
    </submittedName>
</protein>
<sequence length="74" mass="7908">MQSQFDILAAQALKLTQDEREAFMQLLAASLEQDTAEDDALAAEVERRIAALESGAAQAIPLHDALASVRAGLK</sequence>
<dbReference type="NCBIfam" id="TIGR02574">
    <property type="entry name" value="stabl_TIGR02574"/>
    <property type="match status" value="1"/>
</dbReference>